<keyword evidence="2" id="KW-0032">Aminotransferase</keyword>
<organism evidence="6 7">
    <name type="scientific">Vibrio parahaemolyticus</name>
    <dbReference type="NCBI Taxonomy" id="670"/>
    <lineage>
        <taxon>Bacteria</taxon>
        <taxon>Pseudomonadati</taxon>
        <taxon>Pseudomonadota</taxon>
        <taxon>Gammaproteobacteria</taxon>
        <taxon>Vibrionales</taxon>
        <taxon>Vibrionaceae</taxon>
        <taxon>Vibrio</taxon>
    </lineage>
</organism>
<gene>
    <name evidence="6" type="ORF">CA163_24190</name>
</gene>
<keyword evidence="4" id="KW-0663">Pyridoxal phosphate</keyword>
<dbReference type="InterPro" id="IPR015424">
    <property type="entry name" value="PyrdxlP-dep_Trfase"/>
</dbReference>
<evidence type="ECO:0000313" key="6">
    <source>
        <dbReference type="EMBL" id="OXE30276.1"/>
    </source>
</evidence>
<dbReference type="GO" id="GO:0008483">
    <property type="term" value="F:transaminase activity"/>
    <property type="evidence" value="ECO:0007669"/>
    <property type="project" value="UniProtKB-KW"/>
</dbReference>
<protein>
    <submittedName>
        <fullName evidence="6">GntR family transcriptional regulator</fullName>
    </submittedName>
</protein>
<comment type="caution">
    <text evidence="6">The sequence shown here is derived from an EMBL/GenBank/DDBJ whole genome shotgun (WGS) entry which is preliminary data.</text>
</comment>
<dbReference type="SUPFAM" id="SSF53383">
    <property type="entry name" value="PLP-dependent transferases"/>
    <property type="match status" value="1"/>
</dbReference>
<proteinExistence type="predicted"/>
<evidence type="ECO:0000256" key="3">
    <source>
        <dbReference type="ARBA" id="ARBA00022679"/>
    </source>
</evidence>
<accession>A0A227J593</accession>
<dbReference type="PANTHER" id="PTHR42790:SF9">
    <property type="entry name" value="GNTR FAMILY REGULATORY PROTEIN"/>
    <property type="match status" value="1"/>
</dbReference>
<evidence type="ECO:0000256" key="2">
    <source>
        <dbReference type="ARBA" id="ARBA00022576"/>
    </source>
</evidence>
<feature type="non-terminal residue" evidence="6">
    <location>
        <position position="118"/>
    </location>
</feature>
<dbReference type="STRING" id="670.ACZ92_17730"/>
<dbReference type="Proteomes" id="UP000214596">
    <property type="component" value="Unassembled WGS sequence"/>
</dbReference>
<dbReference type="PANTHER" id="PTHR42790">
    <property type="entry name" value="AMINOTRANSFERASE"/>
    <property type="match status" value="1"/>
</dbReference>
<feature type="domain" description="Aminotransferase class I/classII large" evidence="5">
    <location>
        <begin position="7"/>
        <end position="116"/>
    </location>
</feature>
<keyword evidence="3" id="KW-0808">Transferase</keyword>
<dbReference type="EMBL" id="NIXT01002377">
    <property type="protein sequence ID" value="OXE30276.1"/>
    <property type="molecule type" value="Genomic_DNA"/>
</dbReference>
<dbReference type="GO" id="GO:0030170">
    <property type="term" value="F:pyridoxal phosphate binding"/>
    <property type="evidence" value="ECO:0007669"/>
    <property type="project" value="InterPro"/>
</dbReference>
<dbReference type="Gene3D" id="3.90.1150.10">
    <property type="entry name" value="Aspartate Aminotransferase, domain 1"/>
    <property type="match status" value="1"/>
</dbReference>
<name>A0A227J593_VIBPH</name>
<evidence type="ECO:0000259" key="5">
    <source>
        <dbReference type="Pfam" id="PF00155"/>
    </source>
</evidence>
<sequence>APIQQGIAHYLQNDSYDNHLRKLRKNLEQRQSTFIELIGKYFPKSIHYTQPEGGYFLWVELPESKCGKAIYQKLLEDNITVAFGKLFSVGTDYENYLRLNTSLPCNDELEEAVKTIGE</sequence>
<evidence type="ECO:0000256" key="1">
    <source>
        <dbReference type="ARBA" id="ARBA00001933"/>
    </source>
</evidence>
<dbReference type="InterPro" id="IPR015422">
    <property type="entry name" value="PyrdxlP-dep_Trfase_small"/>
</dbReference>
<comment type="cofactor">
    <cofactor evidence="1">
        <name>pyridoxal 5'-phosphate</name>
        <dbReference type="ChEBI" id="CHEBI:597326"/>
    </cofactor>
</comment>
<dbReference type="Pfam" id="PF00155">
    <property type="entry name" value="Aminotran_1_2"/>
    <property type="match status" value="1"/>
</dbReference>
<dbReference type="InterPro" id="IPR004839">
    <property type="entry name" value="Aminotransferase_I/II_large"/>
</dbReference>
<reference evidence="6 7" key="1">
    <citation type="journal article" date="2017" name="Appl. Environ. Microbiol.">
        <title>Parallel evolution of two clades of a major Atlantic endemic Vibrio parahaemolyticus pathogen lineage by independent acquisition of related pathogenicity islands.</title>
        <authorList>
            <person name="Xu F."/>
            <person name="Gonzalez-Escalona N."/>
            <person name="Drees K.P."/>
            <person name="Sebra R.P."/>
            <person name="Cooper V.S."/>
            <person name="Jones S.H."/>
            <person name="Whistler C.A."/>
        </authorList>
    </citation>
    <scope>NUCLEOTIDE SEQUENCE [LARGE SCALE GENOMIC DNA]</scope>
    <source>
        <strain evidence="6 7">MAVP-3</strain>
    </source>
</reference>
<evidence type="ECO:0000313" key="7">
    <source>
        <dbReference type="Proteomes" id="UP000214596"/>
    </source>
</evidence>
<dbReference type="AlphaFoldDB" id="A0A227J593"/>
<dbReference type="InterPro" id="IPR050859">
    <property type="entry name" value="Class-I_PLP-dep_aminotransf"/>
</dbReference>
<dbReference type="GO" id="GO:1901605">
    <property type="term" value="P:alpha-amino acid metabolic process"/>
    <property type="evidence" value="ECO:0007669"/>
    <property type="project" value="TreeGrafter"/>
</dbReference>
<feature type="non-terminal residue" evidence="6">
    <location>
        <position position="1"/>
    </location>
</feature>
<evidence type="ECO:0000256" key="4">
    <source>
        <dbReference type="ARBA" id="ARBA00022898"/>
    </source>
</evidence>